<reference evidence="5" key="1">
    <citation type="submission" date="2019-03" db="EMBL/GenBank/DDBJ databases">
        <title>Afifella sp. nov., isolated from activated sludge.</title>
        <authorList>
            <person name="Li Q."/>
            <person name="Liu Y."/>
        </authorList>
    </citation>
    <scope>NUCLEOTIDE SEQUENCE</scope>
    <source>
        <strain evidence="5">L72</strain>
    </source>
</reference>
<name>A0A964T6E1_9HYPH</name>
<dbReference type="SUPFAM" id="SSF46785">
    <property type="entry name" value="Winged helix' DNA-binding domain"/>
    <property type="match status" value="1"/>
</dbReference>
<organism evidence="5 6">
    <name type="scientific">Propylenella binzhouense</name>
    <dbReference type="NCBI Taxonomy" id="2555902"/>
    <lineage>
        <taxon>Bacteria</taxon>
        <taxon>Pseudomonadati</taxon>
        <taxon>Pseudomonadota</taxon>
        <taxon>Alphaproteobacteria</taxon>
        <taxon>Hyphomicrobiales</taxon>
        <taxon>Propylenellaceae</taxon>
        <taxon>Propylenella</taxon>
    </lineage>
</organism>
<gene>
    <name evidence="5" type="ORF">E4O86_11070</name>
</gene>
<dbReference type="Pfam" id="PF12802">
    <property type="entry name" value="MarR_2"/>
    <property type="match status" value="1"/>
</dbReference>
<dbReference type="Proteomes" id="UP000773614">
    <property type="component" value="Unassembled WGS sequence"/>
</dbReference>
<dbReference type="AlphaFoldDB" id="A0A964T6E1"/>
<dbReference type="InterPro" id="IPR039422">
    <property type="entry name" value="MarR/SlyA-like"/>
</dbReference>
<dbReference type="SMART" id="SM00347">
    <property type="entry name" value="HTH_MARR"/>
    <property type="match status" value="1"/>
</dbReference>
<keyword evidence="2" id="KW-0238">DNA-binding</keyword>
<sequence>MDEMVLPAILRIAKAHRVRRAARLAELGLHPGQDSVLLLLAQMRGCSMRELAAALGIKAPTITKTVGRLVSAGFVERREVAGDQRKAALDLTAAGEAAAACVEALWRALDSDALADFDPEAEAHLRHMLDRIGQNILRGAADGGGLDGAAEQA</sequence>
<comment type="caution">
    <text evidence="5">The sequence shown here is derived from an EMBL/GenBank/DDBJ whole genome shotgun (WGS) entry which is preliminary data.</text>
</comment>
<dbReference type="InterPro" id="IPR036390">
    <property type="entry name" value="WH_DNA-bd_sf"/>
</dbReference>
<evidence type="ECO:0000256" key="3">
    <source>
        <dbReference type="ARBA" id="ARBA00023163"/>
    </source>
</evidence>
<dbReference type="GO" id="GO:0003677">
    <property type="term" value="F:DNA binding"/>
    <property type="evidence" value="ECO:0007669"/>
    <property type="project" value="UniProtKB-KW"/>
</dbReference>
<dbReference type="Gene3D" id="1.10.10.10">
    <property type="entry name" value="Winged helix-like DNA-binding domain superfamily/Winged helix DNA-binding domain"/>
    <property type="match status" value="1"/>
</dbReference>
<dbReference type="OrthoDB" id="8448256at2"/>
<evidence type="ECO:0000256" key="1">
    <source>
        <dbReference type="ARBA" id="ARBA00023015"/>
    </source>
</evidence>
<dbReference type="EMBL" id="SPKJ01000032">
    <property type="protein sequence ID" value="MYZ48252.1"/>
    <property type="molecule type" value="Genomic_DNA"/>
</dbReference>
<evidence type="ECO:0000256" key="2">
    <source>
        <dbReference type="ARBA" id="ARBA00023125"/>
    </source>
</evidence>
<dbReference type="InterPro" id="IPR000835">
    <property type="entry name" value="HTH_MarR-typ"/>
</dbReference>
<dbReference type="PANTHER" id="PTHR33164:SF43">
    <property type="entry name" value="HTH-TYPE TRANSCRIPTIONAL REPRESSOR YETL"/>
    <property type="match status" value="1"/>
</dbReference>
<dbReference type="PANTHER" id="PTHR33164">
    <property type="entry name" value="TRANSCRIPTIONAL REGULATOR, MARR FAMILY"/>
    <property type="match status" value="1"/>
</dbReference>
<evidence type="ECO:0000313" key="6">
    <source>
        <dbReference type="Proteomes" id="UP000773614"/>
    </source>
</evidence>
<protein>
    <submittedName>
        <fullName evidence="5">MarR family transcriptional regulator</fullName>
    </submittedName>
</protein>
<evidence type="ECO:0000259" key="4">
    <source>
        <dbReference type="PROSITE" id="PS50995"/>
    </source>
</evidence>
<dbReference type="PROSITE" id="PS50995">
    <property type="entry name" value="HTH_MARR_2"/>
    <property type="match status" value="1"/>
</dbReference>
<feature type="domain" description="HTH marR-type" evidence="4">
    <location>
        <begin position="2"/>
        <end position="134"/>
    </location>
</feature>
<dbReference type="PRINTS" id="PR00598">
    <property type="entry name" value="HTHMARR"/>
</dbReference>
<dbReference type="GO" id="GO:0006950">
    <property type="term" value="P:response to stress"/>
    <property type="evidence" value="ECO:0007669"/>
    <property type="project" value="TreeGrafter"/>
</dbReference>
<keyword evidence="3" id="KW-0804">Transcription</keyword>
<keyword evidence="6" id="KW-1185">Reference proteome</keyword>
<dbReference type="GO" id="GO:0003700">
    <property type="term" value="F:DNA-binding transcription factor activity"/>
    <property type="evidence" value="ECO:0007669"/>
    <property type="project" value="InterPro"/>
</dbReference>
<accession>A0A964T6E1</accession>
<dbReference type="PROSITE" id="PS01117">
    <property type="entry name" value="HTH_MARR_1"/>
    <property type="match status" value="1"/>
</dbReference>
<dbReference type="InterPro" id="IPR036388">
    <property type="entry name" value="WH-like_DNA-bd_sf"/>
</dbReference>
<evidence type="ECO:0000313" key="5">
    <source>
        <dbReference type="EMBL" id="MYZ48252.1"/>
    </source>
</evidence>
<dbReference type="InterPro" id="IPR023187">
    <property type="entry name" value="Tscrpt_reg_MarR-type_CS"/>
</dbReference>
<proteinExistence type="predicted"/>
<keyword evidence="1" id="KW-0805">Transcription regulation</keyword>